<dbReference type="EMBL" id="VLKU01000004">
    <property type="protein sequence ID" value="TWI34916.1"/>
    <property type="molecule type" value="Genomic_DNA"/>
</dbReference>
<protein>
    <submittedName>
        <fullName evidence="1">Uncharacterized protein</fullName>
    </submittedName>
</protein>
<dbReference type="Proteomes" id="UP000316225">
    <property type="component" value="Unassembled WGS sequence"/>
</dbReference>
<dbReference type="AlphaFoldDB" id="A0A562NTA1"/>
<accession>A0A562NTA1</accession>
<name>A0A562NTA1_9RHOB</name>
<evidence type="ECO:0000313" key="2">
    <source>
        <dbReference type="Proteomes" id="UP000316225"/>
    </source>
</evidence>
<proteinExistence type="predicted"/>
<reference evidence="1 2" key="1">
    <citation type="journal article" date="2015" name="Stand. Genomic Sci.">
        <title>Genomic Encyclopedia of Bacterial and Archaeal Type Strains, Phase III: the genomes of soil and plant-associated and newly described type strains.</title>
        <authorList>
            <person name="Whitman W.B."/>
            <person name="Woyke T."/>
            <person name="Klenk H.P."/>
            <person name="Zhou Y."/>
            <person name="Lilburn T.G."/>
            <person name="Beck B.J."/>
            <person name="De Vos P."/>
            <person name="Vandamme P."/>
            <person name="Eisen J.A."/>
            <person name="Garrity G."/>
            <person name="Hugenholtz P."/>
            <person name="Kyrpides N.C."/>
        </authorList>
    </citation>
    <scope>NUCLEOTIDE SEQUENCE [LARGE SCALE GENOMIC DNA]</scope>
    <source>
        <strain evidence="1 2">CGMCC 1.5364</strain>
    </source>
</reference>
<dbReference type="OrthoDB" id="8221842at2"/>
<organism evidence="1 2">
    <name type="scientific">Paracoccus sulfuroxidans</name>
    <dbReference type="NCBI Taxonomy" id="384678"/>
    <lineage>
        <taxon>Bacteria</taxon>
        <taxon>Pseudomonadati</taxon>
        <taxon>Pseudomonadota</taxon>
        <taxon>Alphaproteobacteria</taxon>
        <taxon>Rhodobacterales</taxon>
        <taxon>Paracoccaceae</taxon>
        <taxon>Paracoccus</taxon>
    </lineage>
</organism>
<gene>
    <name evidence="1" type="ORF">IQ24_01424</name>
</gene>
<comment type="caution">
    <text evidence="1">The sequence shown here is derived from an EMBL/GenBank/DDBJ whole genome shotgun (WGS) entry which is preliminary data.</text>
</comment>
<keyword evidence="2" id="KW-1185">Reference proteome</keyword>
<sequence length="271" mass="29397">MLYTDFLRESQLASGNRRNRPVFACDNLIAAAVLSGGNAQAGSPVGNLRTSSTYDRYRQSADAASSVIVATFDAPREVGIMAISGHGLAGLCASVQFSHHDGAAWVNADPITDLTPAAIGRRIAPVVTDRVRLILNGVKAGASVGVWFAGPELVSPQDFHGEFAPRITPQNVELQSNVSEGGNLLGSATIRQGSSSSFSLQHLRPEFVRGDGFRFLVRHHNAGRGYFFGWRPGRYPEDLQYVWRQGDPVVPTFMGLRDYMQASFNLRVFDG</sequence>
<dbReference type="RefSeq" id="WP_145397128.1">
    <property type="nucleotide sequence ID" value="NZ_VLKU01000004.1"/>
</dbReference>
<evidence type="ECO:0000313" key="1">
    <source>
        <dbReference type="EMBL" id="TWI34916.1"/>
    </source>
</evidence>